<keyword evidence="14" id="KW-0282">Flagellum</keyword>
<dbReference type="PANTHER" id="PTHR30531:SF12">
    <property type="entry name" value="FLAGELLAR BIOSYNTHETIC PROTEIN FLHB"/>
    <property type="match status" value="1"/>
</dbReference>
<keyword evidence="11 12" id="KW-1006">Bacterial flagellum protein export</keyword>
<gene>
    <name evidence="12 14" type="primary">flhB</name>
    <name evidence="14" type="ORF">U7230_05520</name>
</gene>
<proteinExistence type="inferred from homology"/>
<evidence type="ECO:0000256" key="3">
    <source>
        <dbReference type="ARBA" id="ARBA00021622"/>
    </source>
</evidence>
<keyword evidence="8 12" id="KW-0653">Protein transport</keyword>
<keyword evidence="7 12" id="KW-1005">Bacterial flagellum biogenesis</keyword>
<name>A0ABZ1C059_9FIRM</name>
<accession>A0ABZ1C059</accession>
<reference evidence="14 15" key="1">
    <citation type="journal article" date="2024" name="Front. Microbiol.">
        <title>Novel thermophilic genera Geochorda gen. nov. and Carboxydochorda gen. nov. from the deep terrestrial subsurface reveal the ecophysiological diversity in the class Limnochordia.</title>
        <authorList>
            <person name="Karnachuk O.V."/>
            <person name="Lukina A.P."/>
            <person name="Avakyan M.R."/>
            <person name="Kadnikov V.V."/>
            <person name="Begmatov S."/>
            <person name="Beletsky A.V."/>
            <person name="Vlasova K.G."/>
            <person name="Novikov A.A."/>
            <person name="Shcherbakova V.A."/>
            <person name="Mardanov A.V."/>
            <person name="Ravin N.V."/>
        </authorList>
    </citation>
    <scope>NUCLEOTIDE SEQUENCE [LARGE SCALE GENOMIC DNA]</scope>
    <source>
        <strain evidence="14 15">L945</strain>
    </source>
</reference>
<dbReference type="Pfam" id="PF01312">
    <property type="entry name" value="Bac_export_2"/>
    <property type="match status" value="1"/>
</dbReference>
<evidence type="ECO:0000256" key="8">
    <source>
        <dbReference type="ARBA" id="ARBA00022927"/>
    </source>
</evidence>
<keyword evidence="15" id="KW-1185">Reference proteome</keyword>
<evidence type="ECO:0000256" key="9">
    <source>
        <dbReference type="ARBA" id="ARBA00022989"/>
    </source>
</evidence>
<comment type="subcellular location">
    <subcellularLocation>
        <location evidence="1">Cell membrane</location>
        <topology evidence="1">Multi-pass membrane protein</topology>
    </subcellularLocation>
</comment>
<evidence type="ECO:0000256" key="7">
    <source>
        <dbReference type="ARBA" id="ARBA00022795"/>
    </source>
</evidence>
<dbReference type="EMBL" id="CP141615">
    <property type="protein sequence ID" value="WRP18462.1"/>
    <property type="molecule type" value="Genomic_DNA"/>
</dbReference>
<evidence type="ECO:0000256" key="12">
    <source>
        <dbReference type="RuleBase" id="RU364091"/>
    </source>
</evidence>
<keyword evidence="6" id="KW-0812">Transmembrane</keyword>
<sequence>MGGPHGFRAHTVTTRPLLPSPLRFDLQRFADGERTEPATPRRRQEARKRGQVARSMDLTMALVILGGALMVRGVARLLIGDVRALGTRLWGGAFWEQELTLDTLRQVGWAGLVSARGVVPFVVGVGLAGLAAQVAQVGFLASGTPLEPQLARINPVAGFGRLFSARSLVELAKSAAKALVVFWAAYGFIRDVVTGAGDMVGSDPLHAAAWVGELAYGQLLRMGLVLLVIGIADYAYQRWEYEQSLRMSRHELLDELKQSEGDPHVRSRIRSRMRQIAMRRMMQQVPRASVVVTNPTHVAVALAYEPDRMEAPEVVAKGQDWLAQRIVQTAREHGVPVVENPPLAWSLWDTAEVGQAIPPDLYRAVAEVLAYVYRLRRPAGAAGRRR</sequence>
<evidence type="ECO:0000256" key="1">
    <source>
        <dbReference type="ARBA" id="ARBA00004651"/>
    </source>
</evidence>
<dbReference type="RefSeq" id="WP_324717735.1">
    <property type="nucleotide sequence ID" value="NZ_CP141615.1"/>
</dbReference>
<dbReference type="InterPro" id="IPR006136">
    <property type="entry name" value="FlhB"/>
</dbReference>
<dbReference type="SUPFAM" id="SSF160544">
    <property type="entry name" value="EscU C-terminal domain-like"/>
    <property type="match status" value="1"/>
</dbReference>
<evidence type="ECO:0000256" key="6">
    <source>
        <dbReference type="ARBA" id="ARBA00022692"/>
    </source>
</evidence>
<keyword evidence="4 12" id="KW-0813">Transport</keyword>
<dbReference type="InterPro" id="IPR006135">
    <property type="entry name" value="T3SS_substrate_exporter"/>
</dbReference>
<keyword evidence="14" id="KW-0966">Cell projection</keyword>
<dbReference type="NCBIfam" id="TIGR00328">
    <property type="entry name" value="flhB"/>
    <property type="match status" value="1"/>
</dbReference>
<feature type="compositionally biased region" description="Basic residues" evidence="13">
    <location>
        <begin position="40"/>
        <end position="51"/>
    </location>
</feature>
<evidence type="ECO:0000256" key="10">
    <source>
        <dbReference type="ARBA" id="ARBA00023136"/>
    </source>
</evidence>
<evidence type="ECO:0000256" key="11">
    <source>
        <dbReference type="ARBA" id="ARBA00023225"/>
    </source>
</evidence>
<evidence type="ECO:0000256" key="5">
    <source>
        <dbReference type="ARBA" id="ARBA00022475"/>
    </source>
</evidence>
<comment type="function">
    <text evidence="12">Required for formation of the rod structure in the basal body of the flagellar apparatus. Together with FliI and FliH, may constitute the export apparatus of flagellin.</text>
</comment>
<dbReference type="PRINTS" id="PR00950">
    <property type="entry name" value="TYPE3IMSPROT"/>
</dbReference>
<protein>
    <recommendedName>
        <fullName evidence="3 12">Flagellar biosynthetic protein FlhB</fullName>
    </recommendedName>
</protein>
<evidence type="ECO:0000256" key="2">
    <source>
        <dbReference type="ARBA" id="ARBA00010690"/>
    </source>
</evidence>
<dbReference type="InterPro" id="IPR029025">
    <property type="entry name" value="T3SS_substrate_exporter_C"/>
</dbReference>
<comment type="similarity">
    <text evidence="2 12">Belongs to the type III secretion exporter family.</text>
</comment>
<evidence type="ECO:0000256" key="4">
    <source>
        <dbReference type="ARBA" id="ARBA00022448"/>
    </source>
</evidence>
<evidence type="ECO:0000256" key="13">
    <source>
        <dbReference type="SAM" id="MobiDB-lite"/>
    </source>
</evidence>
<keyword evidence="14" id="KW-0969">Cilium</keyword>
<keyword evidence="10" id="KW-0472">Membrane</keyword>
<evidence type="ECO:0000313" key="15">
    <source>
        <dbReference type="Proteomes" id="UP001332192"/>
    </source>
</evidence>
<keyword evidence="5 12" id="KW-1003">Cell membrane</keyword>
<dbReference type="Gene3D" id="3.40.1690.10">
    <property type="entry name" value="secretion proteins EscU"/>
    <property type="match status" value="1"/>
</dbReference>
<organism evidence="14 15">
    <name type="scientific">Carboxydichorda subterranea</name>
    <dbReference type="NCBI Taxonomy" id="3109565"/>
    <lineage>
        <taxon>Bacteria</taxon>
        <taxon>Bacillati</taxon>
        <taxon>Bacillota</taxon>
        <taxon>Limnochordia</taxon>
        <taxon>Limnochordales</taxon>
        <taxon>Geochordaceae</taxon>
        <taxon>Carboxydichorda</taxon>
    </lineage>
</organism>
<keyword evidence="9" id="KW-1133">Transmembrane helix</keyword>
<evidence type="ECO:0000313" key="14">
    <source>
        <dbReference type="EMBL" id="WRP18462.1"/>
    </source>
</evidence>
<dbReference type="Proteomes" id="UP001332192">
    <property type="component" value="Chromosome"/>
</dbReference>
<feature type="region of interest" description="Disordered" evidence="13">
    <location>
        <begin position="30"/>
        <end position="51"/>
    </location>
</feature>
<dbReference type="PANTHER" id="PTHR30531">
    <property type="entry name" value="FLAGELLAR BIOSYNTHETIC PROTEIN FLHB"/>
    <property type="match status" value="1"/>
</dbReference>